<keyword evidence="1" id="KW-0547">Nucleotide-binding</keyword>
<dbReference type="GO" id="GO:0043138">
    <property type="term" value="F:3'-5' DNA helicase activity"/>
    <property type="evidence" value="ECO:0007669"/>
    <property type="project" value="TreeGrafter"/>
</dbReference>
<protein>
    <submittedName>
        <fullName evidence="5">DEAD/DEAH box helicase</fullName>
    </submittedName>
</protein>
<keyword evidence="5" id="KW-0378">Hydrolase</keyword>
<dbReference type="GO" id="GO:0006289">
    <property type="term" value="P:nucleotide-excision repair"/>
    <property type="evidence" value="ECO:0007669"/>
    <property type="project" value="TreeGrafter"/>
</dbReference>
<dbReference type="GO" id="GO:0036297">
    <property type="term" value="P:interstrand cross-link repair"/>
    <property type="evidence" value="ECO:0007669"/>
    <property type="project" value="TreeGrafter"/>
</dbReference>
<dbReference type="SMART" id="SM00487">
    <property type="entry name" value="DEXDc"/>
    <property type="match status" value="1"/>
</dbReference>
<feature type="domain" description="Helicase C-terminal" evidence="4">
    <location>
        <begin position="276"/>
        <end position="426"/>
    </location>
</feature>
<dbReference type="EMBL" id="CP050804">
    <property type="protein sequence ID" value="QJC22528.1"/>
    <property type="molecule type" value="Genomic_DNA"/>
</dbReference>
<dbReference type="PANTHER" id="PTHR47957:SF3">
    <property type="entry name" value="ATP-DEPENDENT HELICASE HRQ1"/>
    <property type="match status" value="1"/>
</dbReference>
<dbReference type="PROSITE" id="PS51192">
    <property type="entry name" value="HELICASE_ATP_BIND_1"/>
    <property type="match status" value="1"/>
</dbReference>
<keyword evidence="5" id="KW-0347">Helicase</keyword>
<dbReference type="InterPro" id="IPR014001">
    <property type="entry name" value="Helicase_ATP-bd"/>
</dbReference>
<dbReference type="GO" id="GO:0003676">
    <property type="term" value="F:nucleic acid binding"/>
    <property type="evidence" value="ECO:0007669"/>
    <property type="project" value="InterPro"/>
</dbReference>
<dbReference type="CDD" id="cd17923">
    <property type="entry name" value="DEXHc_Hrq1-like"/>
    <property type="match status" value="1"/>
</dbReference>
<dbReference type="InterPro" id="IPR018973">
    <property type="entry name" value="MZB"/>
</dbReference>
<accession>A0A6H2EN72</accession>
<evidence type="ECO:0000313" key="5">
    <source>
        <dbReference type="EMBL" id="QJC22528.1"/>
    </source>
</evidence>
<evidence type="ECO:0000256" key="2">
    <source>
        <dbReference type="ARBA" id="ARBA00022840"/>
    </source>
</evidence>
<evidence type="ECO:0000259" key="3">
    <source>
        <dbReference type="PROSITE" id="PS51192"/>
    </source>
</evidence>
<dbReference type="InterPro" id="IPR027417">
    <property type="entry name" value="P-loop_NTPase"/>
</dbReference>
<dbReference type="Pfam" id="PF22982">
    <property type="entry name" value="WHD_HRQ1"/>
    <property type="match status" value="1"/>
</dbReference>
<dbReference type="AlphaFoldDB" id="A0A6H2EN72"/>
<dbReference type="Proteomes" id="UP000502298">
    <property type="component" value="Chromosome"/>
</dbReference>
<keyword evidence="2" id="KW-0067">ATP-binding</keyword>
<dbReference type="Gene3D" id="3.40.50.300">
    <property type="entry name" value="P-loop containing nucleotide triphosphate hydrolases"/>
    <property type="match status" value="2"/>
</dbReference>
<dbReference type="GO" id="GO:0005524">
    <property type="term" value="F:ATP binding"/>
    <property type="evidence" value="ECO:0007669"/>
    <property type="project" value="UniProtKB-KW"/>
</dbReference>
<dbReference type="SMART" id="SM00490">
    <property type="entry name" value="HELICc"/>
    <property type="match status" value="1"/>
</dbReference>
<dbReference type="PROSITE" id="PS51194">
    <property type="entry name" value="HELICASE_CTER"/>
    <property type="match status" value="1"/>
</dbReference>
<evidence type="ECO:0000256" key="1">
    <source>
        <dbReference type="ARBA" id="ARBA00022741"/>
    </source>
</evidence>
<dbReference type="Pfam" id="PF09369">
    <property type="entry name" value="MZB"/>
    <property type="match status" value="1"/>
</dbReference>
<name>A0A6H2EN72_9ACTO</name>
<feature type="domain" description="Helicase ATP-binding" evidence="3">
    <location>
        <begin position="56"/>
        <end position="246"/>
    </location>
</feature>
<dbReference type="RefSeq" id="WP_168918450.1">
    <property type="nucleotide sequence ID" value="NZ_CP050804.1"/>
</dbReference>
<dbReference type="Pfam" id="PF00271">
    <property type="entry name" value="Helicase_C"/>
    <property type="match status" value="1"/>
</dbReference>
<organism evidence="5 6">
    <name type="scientific">Arcanobacterium buesumense</name>
    <dbReference type="NCBI Taxonomy" id="2722751"/>
    <lineage>
        <taxon>Bacteria</taxon>
        <taxon>Bacillati</taxon>
        <taxon>Actinomycetota</taxon>
        <taxon>Actinomycetes</taxon>
        <taxon>Actinomycetales</taxon>
        <taxon>Actinomycetaceae</taxon>
        <taxon>Arcanobacterium</taxon>
    </lineage>
</organism>
<evidence type="ECO:0000313" key="6">
    <source>
        <dbReference type="Proteomes" id="UP000502298"/>
    </source>
</evidence>
<gene>
    <name evidence="5" type="ORF">HC352_08440</name>
</gene>
<sequence length="781" mass="85237">MRSLPESLTDSITGHIFIPPTQASYAPWDASISTNVRQALERRYISQLWSHQAQAFTELTRGSHIVVATGTGSGKSLTAWIPVLNALDSFSHTAPLASRNRRPTTLYLAPTKALAADQFTNLESLVHDVNPQLIAAIADGDTDTPGQRYARDYADIILSNPDFLHFSMLAKHEHWARLWRGLKFIIIDEFHHYRGNFGAHVALILRRTLRIAHHYGAHPQVIFLSATVSNPAQAAQRFLGEAFGPVQAINEDGSPHGALDLYTISGGDSANKQAADITSTLVAENKRLLTFVRSRPGTERVAELTRENLVDTAPHLATRIAAYRGGYLPEERRELEHDLRSGKIRALATTSALELGIDIAGLDAVVVIGWPGTPASFQQQIGRTGRAGATGLAFFIARNNPLDQYLINHLDMLISPGNQSPTFDPTNPWILPDHLAAAAHEFPLTTADLPIFSLPNTNLFTEMVAADLLRKRPTGWFWNTATRIHPHNVLELREGGQSVPIVHCADGAVLGTVDRSRADTTVFPGAIYLHQGKAFEIETYDDDIALAHPAPNADIRTFARTQTTVDILSTQHKVDLPDGQWCYGTVNVRTQMIGYDVRRISDGVHLGRTNLDMPVRDFITAGTWLTLTDSTIRKSGIDTTELPGALHAGEHAMIALLPLLATCDRWDLGGLSTAVHPDTGQPTIIIHDAISGGSGAAYRGFYAGPQWIAATLETLLTCTCESGCPACIQSPKCGNNNNPLSKTGATLLMATIADQFYNADQLWPLPAYQNLPIPFSDDQLQ</sequence>
<dbReference type="CDD" id="cd18797">
    <property type="entry name" value="SF2_C_Hrq"/>
    <property type="match status" value="1"/>
</dbReference>
<dbReference type="SUPFAM" id="SSF52540">
    <property type="entry name" value="P-loop containing nucleoside triphosphate hydrolases"/>
    <property type="match status" value="1"/>
</dbReference>
<dbReference type="InterPro" id="IPR001650">
    <property type="entry name" value="Helicase_C-like"/>
</dbReference>
<keyword evidence="6" id="KW-1185">Reference proteome</keyword>
<dbReference type="Pfam" id="PF00270">
    <property type="entry name" value="DEAD"/>
    <property type="match status" value="1"/>
</dbReference>
<proteinExistence type="predicted"/>
<dbReference type="InterPro" id="IPR011545">
    <property type="entry name" value="DEAD/DEAH_box_helicase_dom"/>
</dbReference>
<dbReference type="PANTHER" id="PTHR47957">
    <property type="entry name" value="ATP-DEPENDENT HELICASE HRQ1"/>
    <property type="match status" value="1"/>
</dbReference>
<evidence type="ECO:0000259" key="4">
    <source>
        <dbReference type="PROSITE" id="PS51194"/>
    </source>
</evidence>
<reference evidence="5 6" key="1">
    <citation type="submission" date="2020-03" db="EMBL/GenBank/DDBJ databases">
        <title>Complete genome of Arcanobacterium buesumensis sp. nov. strain 2701.</title>
        <authorList>
            <person name="Borowiak M."/>
            <person name="Alssahen M."/>
            <person name="Laemmler C."/>
            <person name="Malorny B."/>
            <person name="Hassan A."/>
            <person name="Prenger-Berninghoff E."/>
            <person name="Ploetz M."/>
            <person name="Abdulmawjood A."/>
        </authorList>
    </citation>
    <scope>NUCLEOTIDE SEQUENCE [LARGE SCALE GENOMIC DNA]</scope>
    <source>
        <strain evidence="5 6">2701</strain>
    </source>
</reference>
<dbReference type="KEGG" id="arca:HC352_08440"/>
<dbReference type="InterPro" id="IPR055227">
    <property type="entry name" value="HRQ1_WHD"/>
</dbReference>